<dbReference type="KEGG" id="bsto:C0V70_15965"/>
<dbReference type="RefSeq" id="WP_102244865.1">
    <property type="nucleotide sequence ID" value="NZ_CP025704.1"/>
</dbReference>
<gene>
    <name evidence="1" type="ORF">C0V70_15965</name>
</gene>
<evidence type="ECO:0000313" key="2">
    <source>
        <dbReference type="Proteomes" id="UP000235584"/>
    </source>
</evidence>
<accession>A0A2K9NXT5</accession>
<dbReference type="EMBL" id="CP025704">
    <property type="protein sequence ID" value="AUN99574.1"/>
    <property type="molecule type" value="Genomic_DNA"/>
</dbReference>
<name>A0A2K9NXT5_BACTC</name>
<evidence type="ECO:0000313" key="1">
    <source>
        <dbReference type="EMBL" id="AUN99574.1"/>
    </source>
</evidence>
<dbReference type="AlphaFoldDB" id="A0A2K9NXT5"/>
<proteinExistence type="predicted"/>
<protein>
    <submittedName>
        <fullName evidence="1">Uncharacterized protein</fullName>
    </submittedName>
</protein>
<dbReference type="Proteomes" id="UP000235584">
    <property type="component" value="Chromosome"/>
</dbReference>
<sequence length="328" mass="37996">MKLILALSFFLISFCAFSYEKEFVITDILSDDVVKVHRLASDVLVEPGDLLLVYSHESKNILGYARAEVMNIGPDQFTATIITHNKSGIIRPENYLRKIDITKTKNEDMPARFDLVFRENRKAAAKYRPLAYAGIAQGFTASNLIKKEFLLGPSILGYGITSGWQVNTNLVSTMFKILNVSFKNTLFRNDDYELAIENGFQYYHEKTRGAYQLTFYLDTVSNSNFNSYFKLRAFTQKPEDEYLYNSEEYRKSLNLEFTLSYGYLFNNWNRLLFGPKIDVNKKNVGGVIGYYIIDREFHTMIGVSANDFSSFKVGKEGYLFNLDFWWRF</sequence>
<reference evidence="1 2" key="1">
    <citation type="submission" date="2018-01" db="EMBL/GenBank/DDBJ databases">
        <title>Complete genome sequence of Bacteriovorax stolpii DSM12778.</title>
        <authorList>
            <person name="Tang B."/>
            <person name="Chang J."/>
        </authorList>
    </citation>
    <scope>NUCLEOTIDE SEQUENCE [LARGE SCALE GENOMIC DNA]</scope>
    <source>
        <strain evidence="1 2">DSM 12778</strain>
    </source>
</reference>
<keyword evidence="2" id="KW-1185">Reference proteome</keyword>
<organism evidence="1 2">
    <name type="scientific">Bacteriovorax stolpii</name>
    <name type="common">Bdellovibrio stolpii</name>
    <dbReference type="NCBI Taxonomy" id="960"/>
    <lineage>
        <taxon>Bacteria</taxon>
        <taxon>Pseudomonadati</taxon>
        <taxon>Bdellovibrionota</taxon>
        <taxon>Bacteriovoracia</taxon>
        <taxon>Bacteriovoracales</taxon>
        <taxon>Bacteriovoracaceae</taxon>
        <taxon>Bacteriovorax</taxon>
    </lineage>
</organism>